<name>A0ABS1PFS0_9ACTN</name>
<dbReference type="Gene3D" id="1.10.10.10">
    <property type="entry name" value="Winged helix-like DNA-binding domain superfamily/Winged helix DNA-binding domain"/>
    <property type="match status" value="1"/>
</dbReference>
<accession>A0ABS1PFS0</accession>
<gene>
    <name evidence="5" type="ORF">JK364_00365</name>
</gene>
<dbReference type="InterPro" id="IPR008920">
    <property type="entry name" value="TF_FadR/GntR_C"/>
</dbReference>
<dbReference type="InterPro" id="IPR011711">
    <property type="entry name" value="GntR_C"/>
</dbReference>
<dbReference type="SMART" id="SM00345">
    <property type="entry name" value="HTH_GNTR"/>
    <property type="match status" value="1"/>
</dbReference>
<sequence length="258" mass="29329">MRQFGPVRSRRVTHDVMAQFLDRLKSGELREGDALPGERALAAQMDVSRPTISHVVGRLTEAGILKSGQGRNGNAEVISIWIPEWLEEDTNEVAGDLSPEAIFRVLEARKAVEPRVAQLAALRATDQIYDEMARSIQLLRKQRNDVTRAQQAEQLFHRIMWRAAGNPSLERMMKGLEAEIAPIHELMLRTPEDYEAGVELHEATLAAMMRGDPEEIEREMVRHLTHFEMIVEDSLQRTPRRKLPSFLMPLAGENRPAR</sequence>
<dbReference type="SMART" id="SM00895">
    <property type="entry name" value="FCD"/>
    <property type="match status" value="1"/>
</dbReference>
<evidence type="ECO:0000313" key="6">
    <source>
        <dbReference type="Proteomes" id="UP000621510"/>
    </source>
</evidence>
<dbReference type="SUPFAM" id="SSF46785">
    <property type="entry name" value="Winged helix' DNA-binding domain"/>
    <property type="match status" value="1"/>
</dbReference>
<dbReference type="SUPFAM" id="SSF48008">
    <property type="entry name" value="GntR ligand-binding domain-like"/>
    <property type="match status" value="1"/>
</dbReference>
<keyword evidence="3" id="KW-0804">Transcription</keyword>
<feature type="domain" description="HTH gntR-type" evidence="4">
    <location>
        <begin position="10"/>
        <end position="80"/>
    </location>
</feature>
<evidence type="ECO:0000256" key="1">
    <source>
        <dbReference type="ARBA" id="ARBA00023015"/>
    </source>
</evidence>
<evidence type="ECO:0000259" key="4">
    <source>
        <dbReference type="PROSITE" id="PS50949"/>
    </source>
</evidence>
<proteinExistence type="predicted"/>
<comment type="caution">
    <text evidence="5">The sequence shown here is derived from an EMBL/GenBank/DDBJ whole genome shotgun (WGS) entry which is preliminary data.</text>
</comment>
<dbReference type="Pfam" id="PF00392">
    <property type="entry name" value="GntR"/>
    <property type="match status" value="1"/>
</dbReference>
<dbReference type="PRINTS" id="PR00035">
    <property type="entry name" value="HTHGNTR"/>
</dbReference>
<evidence type="ECO:0000313" key="5">
    <source>
        <dbReference type="EMBL" id="MBL1110875.1"/>
    </source>
</evidence>
<dbReference type="InterPro" id="IPR036388">
    <property type="entry name" value="WH-like_DNA-bd_sf"/>
</dbReference>
<keyword evidence="6" id="KW-1185">Reference proteome</keyword>
<dbReference type="PROSITE" id="PS50949">
    <property type="entry name" value="HTH_GNTR"/>
    <property type="match status" value="1"/>
</dbReference>
<evidence type="ECO:0000256" key="2">
    <source>
        <dbReference type="ARBA" id="ARBA00023125"/>
    </source>
</evidence>
<dbReference type="Pfam" id="PF07729">
    <property type="entry name" value="FCD"/>
    <property type="match status" value="1"/>
</dbReference>
<dbReference type="InterPro" id="IPR000524">
    <property type="entry name" value="Tscrpt_reg_HTH_GntR"/>
</dbReference>
<keyword evidence="1" id="KW-0805">Transcription regulation</keyword>
<dbReference type="Gene3D" id="1.20.120.530">
    <property type="entry name" value="GntR ligand-binding domain-like"/>
    <property type="match status" value="1"/>
</dbReference>
<evidence type="ECO:0000256" key="3">
    <source>
        <dbReference type="ARBA" id="ARBA00023163"/>
    </source>
</evidence>
<dbReference type="EMBL" id="JAERRG010000001">
    <property type="protein sequence ID" value="MBL1110875.1"/>
    <property type="molecule type" value="Genomic_DNA"/>
</dbReference>
<keyword evidence="2" id="KW-0238">DNA-binding</keyword>
<organism evidence="5 6">
    <name type="scientific">Streptomyces endocoffeicus</name>
    <dbReference type="NCBI Taxonomy" id="2898945"/>
    <lineage>
        <taxon>Bacteria</taxon>
        <taxon>Bacillati</taxon>
        <taxon>Actinomycetota</taxon>
        <taxon>Actinomycetes</taxon>
        <taxon>Kitasatosporales</taxon>
        <taxon>Streptomycetaceae</taxon>
        <taxon>Streptomyces</taxon>
    </lineage>
</organism>
<dbReference type="RefSeq" id="WP_201846309.1">
    <property type="nucleotide sequence ID" value="NZ_JAERRG010000001.1"/>
</dbReference>
<protein>
    <submittedName>
        <fullName evidence="5">FadR family transcriptional regulator</fullName>
    </submittedName>
</protein>
<dbReference type="PANTHER" id="PTHR43537:SF24">
    <property type="entry name" value="GLUCONATE OPERON TRANSCRIPTIONAL REPRESSOR"/>
    <property type="match status" value="1"/>
</dbReference>
<dbReference type="InterPro" id="IPR036390">
    <property type="entry name" value="WH_DNA-bd_sf"/>
</dbReference>
<reference evidence="5 6" key="1">
    <citation type="submission" date="2021-01" db="EMBL/GenBank/DDBJ databases">
        <title>WGS of actinomycetes isolated from Thailand.</title>
        <authorList>
            <person name="Thawai C."/>
        </authorList>
    </citation>
    <scope>NUCLEOTIDE SEQUENCE [LARGE SCALE GENOMIC DNA]</scope>
    <source>
        <strain evidence="5 6">CA3R110</strain>
    </source>
</reference>
<dbReference type="PANTHER" id="PTHR43537">
    <property type="entry name" value="TRANSCRIPTIONAL REGULATOR, GNTR FAMILY"/>
    <property type="match status" value="1"/>
</dbReference>
<dbReference type="Proteomes" id="UP000621510">
    <property type="component" value="Unassembled WGS sequence"/>
</dbReference>